<dbReference type="PANTHER" id="PTHR14957:SF1">
    <property type="entry name" value="UBIQUITIN-LIKE-CONJUGATING ENZYME ATG10"/>
    <property type="match status" value="1"/>
</dbReference>
<keyword evidence="3" id="KW-0808">Transferase</keyword>
<dbReference type="GO" id="GO:0032446">
    <property type="term" value="P:protein modification by small protein conjugation"/>
    <property type="evidence" value="ECO:0007669"/>
    <property type="project" value="TreeGrafter"/>
</dbReference>
<gene>
    <name evidence="8" type="primary">LOC111599910</name>
</gene>
<dbReference type="GO" id="GO:0061651">
    <property type="term" value="F:Atg12 conjugating enzyme activity"/>
    <property type="evidence" value="ECO:0007669"/>
    <property type="project" value="TreeGrafter"/>
</dbReference>
<evidence type="ECO:0000256" key="2">
    <source>
        <dbReference type="ARBA" id="ARBA00021099"/>
    </source>
</evidence>
<dbReference type="CTD" id="83734"/>
<name>A0A6J1LW88_DROHY</name>
<evidence type="ECO:0000256" key="3">
    <source>
        <dbReference type="ARBA" id="ARBA00022679"/>
    </source>
</evidence>
<organism evidence="7 8">
    <name type="scientific">Drosophila hydei</name>
    <name type="common">Fruit fly</name>
    <dbReference type="NCBI Taxonomy" id="7224"/>
    <lineage>
        <taxon>Eukaryota</taxon>
        <taxon>Metazoa</taxon>
        <taxon>Ecdysozoa</taxon>
        <taxon>Arthropoda</taxon>
        <taxon>Hexapoda</taxon>
        <taxon>Insecta</taxon>
        <taxon>Pterygota</taxon>
        <taxon>Neoptera</taxon>
        <taxon>Endopterygota</taxon>
        <taxon>Diptera</taxon>
        <taxon>Brachycera</taxon>
        <taxon>Muscomorpha</taxon>
        <taxon>Ephydroidea</taxon>
        <taxon>Drosophilidae</taxon>
        <taxon>Drosophila</taxon>
    </lineage>
</organism>
<dbReference type="RefSeq" id="XP_023171503.1">
    <property type="nucleotide sequence ID" value="XM_023315735.2"/>
</dbReference>
<evidence type="ECO:0000313" key="8">
    <source>
        <dbReference type="RefSeq" id="XP_023171503.1"/>
    </source>
</evidence>
<dbReference type="GO" id="GO:0005829">
    <property type="term" value="C:cytosol"/>
    <property type="evidence" value="ECO:0007669"/>
    <property type="project" value="TreeGrafter"/>
</dbReference>
<reference evidence="8" key="1">
    <citation type="submission" date="2025-08" db="UniProtKB">
        <authorList>
            <consortium name="RefSeq"/>
        </authorList>
    </citation>
    <scope>IDENTIFICATION</scope>
    <source>
        <strain evidence="8">15085-1641.00</strain>
        <tissue evidence="8">Whole body</tissue>
    </source>
</reference>
<evidence type="ECO:0000313" key="7">
    <source>
        <dbReference type="Proteomes" id="UP000504633"/>
    </source>
</evidence>
<evidence type="ECO:0000256" key="6">
    <source>
        <dbReference type="ARBA" id="ARBA00029833"/>
    </source>
</evidence>
<dbReference type="Pfam" id="PF03987">
    <property type="entry name" value="Autophagy_act_C"/>
    <property type="match status" value="1"/>
</dbReference>
<keyword evidence="7" id="KW-1185">Reference proteome</keyword>
<proteinExistence type="inferred from homology"/>
<comment type="similarity">
    <text evidence="1">Belongs to the ATG10 family.</text>
</comment>
<dbReference type="KEGG" id="dhe:111599910"/>
<keyword evidence="5" id="KW-0072">Autophagy</keyword>
<evidence type="ECO:0000256" key="4">
    <source>
        <dbReference type="ARBA" id="ARBA00022786"/>
    </source>
</evidence>
<dbReference type="Proteomes" id="UP000504633">
    <property type="component" value="Unplaced"/>
</dbReference>
<sequence length="174" mass="20514">MSDSMTWLEFLSQAKGFLAISSKLNDSWQLIEKDKHEPNTFLKYAQKVKYKDELINVEYHIVYSISYQVPMLYLQAHRSDGGLLDIEATWNLFMPEMPRSDLYQMLTQMEHPVLFRPFMTLHPCRTCEILSQFGKQSTNLILTFISIYGPYVKLELSNSYGLINEENEKYEMKM</sequence>
<evidence type="ECO:0000256" key="1">
    <source>
        <dbReference type="ARBA" id="ARBA00005696"/>
    </source>
</evidence>
<dbReference type="OMA" id="YHIVYSV"/>
<dbReference type="AlphaFoldDB" id="A0A6J1LW88"/>
<dbReference type="InterPro" id="IPR007135">
    <property type="entry name" value="Atg3/Atg10"/>
</dbReference>
<evidence type="ECO:0000256" key="5">
    <source>
        <dbReference type="ARBA" id="ARBA00023006"/>
    </source>
</evidence>
<dbReference type="GO" id="GO:0000422">
    <property type="term" value="P:autophagy of mitochondrion"/>
    <property type="evidence" value="ECO:0007669"/>
    <property type="project" value="TreeGrafter"/>
</dbReference>
<keyword evidence="4" id="KW-0833">Ubl conjugation pathway</keyword>
<dbReference type="GeneID" id="111599910"/>
<dbReference type="PANTHER" id="PTHR14957">
    <property type="entry name" value="UBIQUITIN-LIKE-CONJUGATING ENZYME ATG10"/>
    <property type="match status" value="1"/>
</dbReference>
<accession>A0A6J1LW88</accession>
<dbReference type="OrthoDB" id="4089664at2759"/>
<dbReference type="Gene3D" id="3.30.1460.50">
    <property type="match status" value="1"/>
</dbReference>
<protein>
    <recommendedName>
        <fullName evidence="2">Ubiquitin-like-conjugating enzyme ATG10</fullName>
    </recommendedName>
    <alternativeName>
        <fullName evidence="6">Autophagy-related protein 10</fullName>
    </alternativeName>
</protein>
<dbReference type="GO" id="GO:0000045">
    <property type="term" value="P:autophagosome assembly"/>
    <property type="evidence" value="ECO:0007669"/>
    <property type="project" value="TreeGrafter"/>
</dbReference>